<name>A0A0F9B1U5_9ZZZZ</name>
<gene>
    <name evidence="2" type="ORF">LCGC14_2503590</name>
</gene>
<proteinExistence type="predicted"/>
<evidence type="ECO:0000259" key="1">
    <source>
        <dbReference type="Pfam" id="PF09643"/>
    </source>
</evidence>
<feature type="non-terminal residue" evidence="2">
    <location>
        <position position="1"/>
    </location>
</feature>
<dbReference type="Gene3D" id="2.30.30.290">
    <property type="entry name" value="YopX-like domains"/>
    <property type="match status" value="1"/>
</dbReference>
<feature type="domain" description="YopX protein" evidence="1">
    <location>
        <begin position="21"/>
        <end position="102"/>
    </location>
</feature>
<accession>A0A0F9B1U5</accession>
<dbReference type="Pfam" id="PF09643">
    <property type="entry name" value="YopX"/>
    <property type="match status" value="1"/>
</dbReference>
<evidence type="ECO:0000313" key="2">
    <source>
        <dbReference type="EMBL" id="KKL15635.1"/>
    </source>
</evidence>
<protein>
    <recommendedName>
        <fullName evidence="1">YopX protein domain-containing protein</fullName>
    </recommendedName>
</protein>
<reference evidence="2" key="1">
    <citation type="journal article" date="2015" name="Nature">
        <title>Complex archaea that bridge the gap between prokaryotes and eukaryotes.</title>
        <authorList>
            <person name="Spang A."/>
            <person name="Saw J.H."/>
            <person name="Jorgensen S.L."/>
            <person name="Zaremba-Niedzwiedzka K."/>
            <person name="Martijn J."/>
            <person name="Lind A.E."/>
            <person name="van Eijk R."/>
            <person name="Schleper C."/>
            <person name="Guy L."/>
            <person name="Ettema T.J."/>
        </authorList>
    </citation>
    <scope>NUCLEOTIDE SEQUENCE</scope>
</reference>
<comment type="caution">
    <text evidence="2">The sequence shown here is derived from an EMBL/GenBank/DDBJ whole genome shotgun (WGS) entry which is preliminary data.</text>
</comment>
<dbReference type="EMBL" id="LAZR01039986">
    <property type="protein sequence ID" value="KKL15635.1"/>
    <property type="molecule type" value="Genomic_DNA"/>
</dbReference>
<organism evidence="2">
    <name type="scientific">marine sediment metagenome</name>
    <dbReference type="NCBI Taxonomy" id="412755"/>
    <lineage>
        <taxon>unclassified sequences</taxon>
        <taxon>metagenomes</taxon>
        <taxon>ecological metagenomes</taxon>
    </lineage>
</organism>
<dbReference type="InterPro" id="IPR023385">
    <property type="entry name" value="YopX-like_C"/>
</dbReference>
<dbReference type="SUPFAM" id="SSF159006">
    <property type="entry name" value="YopX-like"/>
    <property type="match status" value="1"/>
</dbReference>
<dbReference type="InterPro" id="IPR019096">
    <property type="entry name" value="YopX_protein"/>
</dbReference>
<sequence>FEFRGDVTKGMRIHYTSEEAYTVFTDKFVLLQYTGLKDKNGKEVYEGDITKSNGFMGVVKFINFMWMIHRLFADGEVEEYVIISDYTVEVVGDIYRNPELLKEEKK</sequence>
<dbReference type="AlphaFoldDB" id="A0A0F9B1U5"/>